<dbReference type="AlphaFoldDB" id="A0A7K1XTK7"/>
<keyword evidence="4" id="KW-1185">Reference proteome</keyword>
<accession>A0A7K1XTK7</accession>
<dbReference type="PROSITE" id="PS50943">
    <property type="entry name" value="HTH_CROC1"/>
    <property type="match status" value="1"/>
</dbReference>
<dbReference type="GO" id="GO:0003677">
    <property type="term" value="F:DNA binding"/>
    <property type="evidence" value="ECO:0007669"/>
    <property type="project" value="UniProtKB-KW"/>
</dbReference>
<keyword evidence="1" id="KW-0238">DNA-binding</keyword>
<dbReference type="InterPro" id="IPR049639">
    <property type="entry name" value="RstR"/>
</dbReference>
<dbReference type="CDD" id="cd00093">
    <property type="entry name" value="HTH_XRE"/>
    <property type="match status" value="1"/>
</dbReference>
<evidence type="ECO:0000256" key="1">
    <source>
        <dbReference type="ARBA" id="ARBA00023125"/>
    </source>
</evidence>
<reference evidence="3 4" key="1">
    <citation type="submission" date="2019-11" db="EMBL/GenBank/DDBJ databases">
        <title>Pedobacter sp. HMF7056 Genome sequencing and assembly.</title>
        <authorList>
            <person name="Kang H."/>
            <person name="Kim H."/>
            <person name="Joh K."/>
        </authorList>
    </citation>
    <scope>NUCLEOTIDE SEQUENCE [LARGE SCALE GENOMIC DNA]</scope>
    <source>
        <strain evidence="3 4">HMF7056</strain>
    </source>
</reference>
<feature type="domain" description="HTH cro/C1-type" evidence="2">
    <location>
        <begin position="7"/>
        <end position="61"/>
    </location>
</feature>
<dbReference type="PANTHER" id="PTHR46797:SF1">
    <property type="entry name" value="METHYLPHOSPHONATE SYNTHASE"/>
    <property type="match status" value="1"/>
</dbReference>
<dbReference type="PANTHER" id="PTHR46797">
    <property type="entry name" value="HTH-TYPE TRANSCRIPTIONAL REGULATOR"/>
    <property type="match status" value="1"/>
</dbReference>
<dbReference type="InterPro" id="IPR050807">
    <property type="entry name" value="TransReg_Diox_bact_type"/>
</dbReference>
<dbReference type="NCBIfam" id="NF041951">
    <property type="entry name" value="phage_RstR"/>
    <property type="match status" value="1"/>
</dbReference>
<organism evidence="3 4">
    <name type="scientific">Hufsiella ginkgonis</name>
    <dbReference type="NCBI Taxonomy" id="2695274"/>
    <lineage>
        <taxon>Bacteria</taxon>
        <taxon>Pseudomonadati</taxon>
        <taxon>Bacteroidota</taxon>
        <taxon>Sphingobacteriia</taxon>
        <taxon>Sphingobacteriales</taxon>
        <taxon>Sphingobacteriaceae</taxon>
        <taxon>Hufsiella</taxon>
    </lineage>
</organism>
<proteinExistence type="predicted"/>
<evidence type="ECO:0000313" key="3">
    <source>
        <dbReference type="EMBL" id="MXV14158.1"/>
    </source>
</evidence>
<dbReference type="SUPFAM" id="SSF47413">
    <property type="entry name" value="lambda repressor-like DNA-binding domains"/>
    <property type="match status" value="1"/>
</dbReference>
<dbReference type="InterPro" id="IPR001387">
    <property type="entry name" value="Cro/C1-type_HTH"/>
</dbReference>
<dbReference type="EMBL" id="WVHS01000001">
    <property type="protein sequence ID" value="MXV14158.1"/>
    <property type="molecule type" value="Genomic_DNA"/>
</dbReference>
<dbReference type="SMART" id="SM00530">
    <property type="entry name" value="HTH_XRE"/>
    <property type="match status" value="1"/>
</dbReference>
<name>A0A7K1XTK7_9SPHI</name>
<evidence type="ECO:0000313" key="4">
    <source>
        <dbReference type="Proteomes" id="UP000451233"/>
    </source>
</evidence>
<evidence type="ECO:0000259" key="2">
    <source>
        <dbReference type="PROSITE" id="PS50943"/>
    </source>
</evidence>
<dbReference type="Pfam" id="PF01381">
    <property type="entry name" value="HTH_3"/>
    <property type="match status" value="1"/>
</dbReference>
<protein>
    <submittedName>
        <fullName evidence="3">Helix-turn-helix domain-containing protein</fullName>
    </submittedName>
</protein>
<sequence length="115" mass="12961">MNIGERIKELRTAKKLTQAELAAKVGLTYIQVGRYETQKSAPSSDVLQKLAQALDTTTDFLMMGSHDEAVAAQLTDKELLRLFKLVEQLSPEDKHLVKTFIDAFLTKRQIQELAK</sequence>
<dbReference type="InterPro" id="IPR010982">
    <property type="entry name" value="Lambda_DNA-bd_dom_sf"/>
</dbReference>
<gene>
    <name evidence="3" type="ORF">GS398_02505</name>
</gene>
<dbReference type="GO" id="GO:0005829">
    <property type="term" value="C:cytosol"/>
    <property type="evidence" value="ECO:0007669"/>
    <property type="project" value="TreeGrafter"/>
</dbReference>
<dbReference type="Gene3D" id="1.10.260.40">
    <property type="entry name" value="lambda repressor-like DNA-binding domains"/>
    <property type="match status" value="1"/>
</dbReference>
<comment type="caution">
    <text evidence="3">The sequence shown here is derived from an EMBL/GenBank/DDBJ whole genome shotgun (WGS) entry which is preliminary data.</text>
</comment>
<dbReference type="GO" id="GO:0003700">
    <property type="term" value="F:DNA-binding transcription factor activity"/>
    <property type="evidence" value="ECO:0007669"/>
    <property type="project" value="TreeGrafter"/>
</dbReference>
<dbReference type="Proteomes" id="UP000451233">
    <property type="component" value="Unassembled WGS sequence"/>
</dbReference>